<dbReference type="Proteomes" id="UP000438429">
    <property type="component" value="Unassembled WGS sequence"/>
</dbReference>
<feature type="region of interest" description="Disordered" evidence="19">
    <location>
        <begin position="558"/>
        <end position="580"/>
    </location>
</feature>
<evidence type="ECO:0000256" key="14">
    <source>
        <dbReference type="ARBA" id="ARBA00023136"/>
    </source>
</evidence>
<dbReference type="PROSITE" id="PS50041">
    <property type="entry name" value="C_TYPE_LECTIN_2"/>
    <property type="match status" value="1"/>
</dbReference>
<dbReference type="Gene3D" id="3.10.100.10">
    <property type="entry name" value="Mannose-Binding Protein A, subunit A"/>
    <property type="match status" value="1"/>
</dbReference>
<dbReference type="SUPFAM" id="SSF56436">
    <property type="entry name" value="C-type lectin-like"/>
    <property type="match status" value="1"/>
</dbReference>
<proteinExistence type="inferred from homology"/>
<dbReference type="InterPro" id="IPR001304">
    <property type="entry name" value="C-type_lectin-like"/>
</dbReference>
<evidence type="ECO:0000259" key="24">
    <source>
        <dbReference type="PROSITE" id="PS50923"/>
    </source>
</evidence>
<feature type="domain" description="EGF-like" evidence="22">
    <location>
        <begin position="166"/>
        <end position="196"/>
    </location>
</feature>
<dbReference type="GO" id="GO:0030246">
    <property type="term" value="F:carbohydrate binding"/>
    <property type="evidence" value="ECO:0007669"/>
    <property type="project" value="UniProtKB-KW"/>
</dbReference>
<evidence type="ECO:0000313" key="25">
    <source>
        <dbReference type="EMBL" id="KAF0042197.1"/>
    </source>
</evidence>
<dbReference type="InterPro" id="IPR000742">
    <property type="entry name" value="EGF"/>
</dbReference>
<evidence type="ECO:0000313" key="26">
    <source>
        <dbReference type="Proteomes" id="UP000438429"/>
    </source>
</evidence>
<dbReference type="InterPro" id="IPR002396">
    <property type="entry name" value="Selectin_superfamily"/>
</dbReference>
<dbReference type="SMART" id="SM00034">
    <property type="entry name" value="CLECT"/>
    <property type="match status" value="1"/>
</dbReference>
<reference evidence="25 26" key="1">
    <citation type="submission" date="2019-06" db="EMBL/GenBank/DDBJ databases">
        <title>Draft genomes of female and male turbot (Scophthalmus maximus).</title>
        <authorList>
            <person name="Xu H."/>
            <person name="Xu X.-W."/>
            <person name="Shao C."/>
            <person name="Chen S."/>
        </authorList>
    </citation>
    <scope>NUCLEOTIDE SEQUENCE [LARGE SCALE GENOMIC DNA]</scope>
    <source>
        <strain evidence="25">Ysfricsl-2016a</strain>
        <tissue evidence="25">Blood</tissue>
    </source>
</reference>
<keyword evidence="7" id="KW-0479">Metal-binding</keyword>
<feature type="disulfide bond" evidence="18">
    <location>
        <begin position="489"/>
        <end position="516"/>
    </location>
</feature>
<feature type="chain" id="PRO_5025581454" description="E-selectin-like" evidence="21">
    <location>
        <begin position="38"/>
        <end position="580"/>
    </location>
</feature>
<keyword evidence="5 18" id="KW-0768">Sushi</keyword>
<dbReference type="PROSITE" id="PS50026">
    <property type="entry name" value="EGF_3"/>
    <property type="match status" value="1"/>
</dbReference>
<dbReference type="InterPro" id="IPR050350">
    <property type="entry name" value="Compl-Cell_Adhes-Reg"/>
</dbReference>
<name>A0A6A4T7C6_SCOMX</name>
<evidence type="ECO:0000256" key="3">
    <source>
        <dbReference type="ARBA" id="ARBA00022475"/>
    </source>
</evidence>
<evidence type="ECO:0000256" key="13">
    <source>
        <dbReference type="ARBA" id="ARBA00022989"/>
    </source>
</evidence>
<keyword evidence="10" id="KW-0677">Repeat</keyword>
<keyword evidence="3" id="KW-1003">Cell membrane</keyword>
<dbReference type="GO" id="GO:0007155">
    <property type="term" value="P:cell adhesion"/>
    <property type="evidence" value="ECO:0007669"/>
    <property type="project" value="UniProtKB-KW"/>
</dbReference>
<dbReference type="InterPro" id="IPR033991">
    <property type="entry name" value="Selectin_CTLD"/>
</dbReference>
<dbReference type="PROSITE" id="PS00615">
    <property type="entry name" value="C_TYPE_LECTIN_1"/>
    <property type="match status" value="1"/>
</dbReference>
<feature type="disulfide bond" evidence="18">
    <location>
        <begin position="428"/>
        <end position="455"/>
    </location>
</feature>
<evidence type="ECO:0000256" key="5">
    <source>
        <dbReference type="ARBA" id="ARBA00022659"/>
    </source>
</evidence>
<comment type="caution">
    <text evidence="17">Lacks conserved residue(s) required for the propagation of feature annotation.</text>
</comment>
<dbReference type="PROSITE" id="PS50923">
    <property type="entry name" value="SUSHI"/>
    <property type="match status" value="5"/>
</dbReference>
<keyword evidence="12" id="KW-0130">Cell adhesion</keyword>
<keyword evidence="16" id="KW-0325">Glycoprotein</keyword>
<evidence type="ECO:0008006" key="27">
    <source>
        <dbReference type="Google" id="ProtNLM"/>
    </source>
</evidence>
<evidence type="ECO:0000256" key="2">
    <source>
        <dbReference type="ARBA" id="ARBA00007360"/>
    </source>
</evidence>
<sequence length="580" mass="63375">MEFCFGLRQTRGSKISSSWISLTLLCSMLCMWTSVECWSYYYSNTTMDWQHARDWCQEHYTDMVAIQNQEEIEHLKSWLPRKTNYYWIGIRKINNVWTWVGTNKSLTAEAANWAVGEPNNGKNGRSKMGSEDCVEMYIKRKEQTGKWNDERCGNKKTALCYTAACDTDSCRYGDCVETINSHKCACFEGFFGEKCEQVIECDEDEVTVPYKGSVNCSHENGNFSYNSSCEYSCEGGYQLSMSRPLRCTASKKWSELPPTCEPVRCPELSRPAGGSVKCSDPLGPSSYQSTCVFTCDEGYAQAGSSSNTLQCEASGSWNASQPLCVAITCQNPVGDNHLISTCSDSPPELRSGSTCSFSCAAGFELQGADTIQCSGDGQWSKALPSCKAIGCPAPEIPESGQMSCSLPLSSPASTETPHPLGMVCTFSCDEGHELEGALSMACEHPGQWTSTPPTCTAVVSCPLLEAPENGDINCSNSEPVHNSQCSFTCSEEYSLDGHELLTCGHHGNWTGKRPSCQAPPSKIAPIAYGVATGGTLLSGLSLAIWILKRLKQRKDTFELSSNSDIEAPPQVYKNSTDSLI</sequence>
<feature type="signal peptide" evidence="21">
    <location>
        <begin position="1"/>
        <end position="37"/>
    </location>
</feature>
<organism evidence="25 26">
    <name type="scientific">Scophthalmus maximus</name>
    <name type="common">Turbot</name>
    <name type="synonym">Psetta maxima</name>
    <dbReference type="NCBI Taxonomy" id="52904"/>
    <lineage>
        <taxon>Eukaryota</taxon>
        <taxon>Metazoa</taxon>
        <taxon>Chordata</taxon>
        <taxon>Craniata</taxon>
        <taxon>Vertebrata</taxon>
        <taxon>Euteleostomi</taxon>
        <taxon>Actinopterygii</taxon>
        <taxon>Neopterygii</taxon>
        <taxon>Teleostei</taxon>
        <taxon>Neoteleostei</taxon>
        <taxon>Acanthomorphata</taxon>
        <taxon>Carangaria</taxon>
        <taxon>Pleuronectiformes</taxon>
        <taxon>Pleuronectoidei</taxon>
        <taxon>Scophthalmidae</taxon>
        <taxon>Scophthalmus</taxon>
    </lineage>
</organism>
<evidence type="ECO:0000256" key="9">
    <source>
        <dbReference type="ARBA" id="ARBA00022734"/>
    </source>
</evidence>
<evidence type="ECO:0000256" key="12">
    <source>
        <dbReference type="ARBA" id="ARBA00022889"/>
    </source>
</evidence>
<keyword evidence="13 20" id="KW-1133">Transmembrane helix</keyword>
<dbReference type="PANTHER" id="PTHR19325:SF569">
    <property type="entry name" value="COMPLEMENT COMPONENT 4 BINDING PROTEIN, SECRETORY-RELATED"/>
    <property type="match status" value="1"/>
</dbReference>
<dbReference type="InterPro" id="IPR016187">
    <property type="entry name" value="CTDL_fold"/>
</dbReference>
<evidence type="ECO:0000256" key="19">
    <source>
        <dbReference type="SAM" id="MobiDB-lite"/>
    </source>
</evidence>
<gene>
    <name evidence="25" type="ORF">F2P81_005729</name>
</gene>
<feature type="domain" description="C-type lectin" evidence="23">
    <location>
        <begin position="35"/>
        <end position="161"/>
    </location>
</feature>
<dbReference type="Pfam" id="PF00084">
    <property type="entry name" value="Sushi"/>
    <property type="match status" value="5"/>
</dbReference>
<evidence type="ECO:0000256" key="15">
    <source>
        <dbReference type="ARBA" id="ARBA00023157"/>
    </source>
</evidence>
<keyword evidence="8 21" id="KW-0732">Signal</keyword>
<keyword evidence="14 20" id="KW-0472">Membrane</keyword>
<dbReference type="FunFam" id="3.10.100.10:FF:000007">
    <property type="entry name" value="L-selectin"/>
    <property type="match status" value="1"/>
</dbReference>
<evidence type="ECO:0000256" key="20">
    <source>
        <dbReference type="SAM" id="Phobius"/>
    </source>
</evidence>
<dbReference type="CDD" id="cd03592">
    <property type="entry name" value="CLECT_selectins_like"/>
    <property type="match status" value="1"/>
</dbReference>
<evidence type="ECO:0000256" key="8">
    <source>
        <dbReference type="ARBA" id="ARBA00022729"/>
    </source>
</evidence>
<evidence type="ECO:0000256" key="10">
    <source>
        <dbReference type="ARBA" id="ARBA00022737"/>
    </source>
</evidence>
<dbReference type="Gene3D" id="2.10.70.10">
    <property type="entry name" value="Complement Module, domain 1"/>
    <property type="match status" value="5"/>
</dbReference>
<evidence type="ECO:0000256" key="1">
    <source>
        <dbReference type="ARBA" id="ARBA00004251"/>
    </source>
</evidence>
<keyword evidence="9" id="KW-0430">Lectin</keyword>
<dbReference type="PRINTS" id="PR00343">
    <property type="entry name" value="SELECTIN"/>
</dbReference>
<evidence type="ECO:0000256" key="21">
    <source>
        <dbReference type="SAM" id="SignalP"/>
    </source>
</evidence>
<feature type="domain" description="Sushi" evidence="24">
    <location>
        <begin position="459"/>
        <end position="518"/>
    </location>
</feature>
<protein>
    <recommendedName>
        <fullName evidence="27">E-selectin-like</fullName>
    </recommendedName>
</protein>
<evidence type="ECO:0000256" key="4">
    <source>
        <dbReference type="ARBA" id="ARBA00022536"/>
    </source>
</evidence>
<comment type="subcellular location">
    <subcellularLocation>
        <location evidence="1">Cell membrane</location>
        <topology evidence="1">Single-pass type I membrane protein</topology>
    </subcellularLocation>
</comment>
<feature type="disulfide bond" evidence="17">
    <location>
        <begin position="186"/>
        <end position="195"/>
    </location>
</feature>
<keyword evidence="15 17" id="KW-1015">Disulfide bond</keyword>
<feature type="domain" description="Sushi" evidence="24">
    <location>
        <begin position="263"/>
        <end position="326"/>
    </location>
</feature>
<feature type="domain" description="Sushi" evidence="24">
    <location>
        <begin position="327"/>
        <end position="388"/>
    </location>
</feature>
<evidence type="ECO:0000259" key="22">
    <source>
        <dbReference type="PROSITE" id="PS50026"/>
    </source>
</evidence>
<dbReference type="PROSITE" id="PS00022">
    <property type="entry name" value="EGF_1"/>
    <property type="match status" value="1"/>
</dbReference>
<keyword evidence="11" id="KW-0106">Calcium</keyword>
<dbReference type="AlphaFoldDB" id="A0A6A4T7C6"/>
<feature type="disulfide bond" evidence="18">
    <location>
        <begin position="233"/>
        <end position="260"/>
    </location>
</feature>
<dbReference type="GO" id="GO:0046872">
    <property type="term" value="F:metal ion binding"/>
    <property type="evidence" value="ECO:0007669"/>
    <property type="project" value="UniProtKB-KW"/>
</dbReference>
<comment type="caution">
    <text evidence="25">The sequence shown here is derived from an EMBL/GenBank/DDBJ whole genome shotgun (WGS) entry which is preliminary data.</text>
</comment>
<dbReference type="InterPro" id="IPR018378">
    <property type="entry name" value="C-type_lectin_CS"/>
</dbReference>
<evidence type="ECO:0000256" key="7">
    <source>
        <dbReference type="ARBA" id="ARBA00022723"/>
    </source>
</evidence>
<evidence type="ECO:0000256" key="16">
    <source>
        <dbReference type="ARBA" id="ARBA00023180"/>
    </source>
</evidence>
<dbReference type="EMBL" id="VEVO01000005">
    <property type="protein sequence ID" value="KAF0042197.1"/>
    <property type="molecule type" value="Genomic_DNA"/>
</dbReference>
<feature type="transmembrane region" description="Helical" evidence="20">
    <location>
        <begin position="526"/>
        <end position="547"/>
    </location>
</feature>
<dbReference type="PANTHER" id="PTHR19325">
    <property type="entry name" value="COMPLEMENT COMPONENT-RELATED SUSHI DOMAIN-CONTAINING"/>
    <property type="match status" value="1"/>
</dbReference>
<accession>A0A6A4T7C6</accession>
<dbReference type="SMART" id="SM00032">
    <property type="entry name" value="CCP"/>
    <property type="match status" value="5"/>
</dbReference>
<dbReference type="CDD" id="cd00033">
    <property type="entry name" value="CCP"/>
    <property type="match status" value="5"/>
</dbReference>
<evidence type="ECO:0000259" key="23">
    <source>
        <dbReference type="PROSITE" id="PS50041"/>
    </source>
</evidence>
<dbReference type="FunFam" id="2.10.70.10:FF:000001">
    <property type="entry name" value="Selectin P"/>
    <property type="match status" value="2"/>
</dbReference>
<dbReference type="PROSITE" id="PS01186">
    <property type="entry name" value="EGF_2"/>
    <property type="match status" value="1"/>
</dbReference>
<dbReference type="Pfam" id="PF00059">
    <property type="entry name" value="Lectin_C"/>
    <property type="match status" value="1"/>
</dbReference>
<keyword evidence="4 17" id="KW-0245">EGF-like domain</keyword>
<comment type="similarity">
    <text evidence="2">Belongs to the selectin/LECAM family.</text>
</comment>
<dbReference type="SUPFAM" id="SSF57535">
    <property type="entry name" value="Complement control module/SCR domain"/>
    <property type="match status" value="5"/>
</dbReference>
<dbReference type="InterPro" id="IPR016186">
    <property type="entry name" value="C-type_lectin-like/link_sf"/>
</dbReference>
<dbReference type="InterPro" id="IPR035976">
    <property type="entry name" value="Sushi/SCR/CCP_sf"/>
</dbReference>
<feature type="domain" description="Sushi" evidence="24">
    <location>
        <begin position="199"/>
        <end position="262"/>
    </location>
</feature>
<evidence type="ECO:0000256" key="18">
    <source>
        <dbReference type="PROSITE-ProRule" id="PRU00302"/>
    </source>
</evidence>
<evidence type="ECO:0000256" key="17">
    <source>
        <dbReference type="PROSITE-ProRule" id="PRU00076"/>
    </source>
</evidence>
<dbReference type="GO" id="GO:0005886">
    <property type="term" value="C:plasma membrane"/>
    <property type="evidence" value="ECO:0007669"/>
    <property type="project" value="UniProtKB-SubCell"/>
</dbReference>
<keyword evidence="6 20" id="KW-0812">Transmembrane</keyword>
<evidence type="ECO:0000256" key="6">
    <source>
        <dbReference type="ARBA" id="ARBA00022692"/>
    </source>
</evidence>
<feature type="disulfide bond" evidence="18">
    <location>
        <begin position="359"/>
        <end position="386"/>
    </location>
</feature>
<dbReference type="InterPro" id="IPR000436">
    <property type="entry name" value="Sushi_SCR_CCP_dom"/>
</dbReference>
<feature type="domain" description="Sushi" evidence="24">
    <location>
        <begin position="402"/>
        <end position="457"/>
    </location>
</feature>
<evidence type="ECO:0000256" key="11">
    <source>
        <dbReference type="ARBA" id="ARBA00022837"/>
    </source>
</evidence>